<dbReference type="CDD" id="cd00554">
    <property type="entry name" value="MECDP_synthase"/>
    <property type="match status" value="1"/>
</dbReference>
<feature type="binding site" evidence="10">
    <location>
        <position position="241"/>
    </location>
    <ligand>
        <name>a divalent metal cation</name>
        <dbReference type="ChEBI" id="CHEBI:60240"/>
    </ligand>
</feature>
<dbReference type="GO" id="GO:0008685">
    <property type="term" value="F:2-C-methyl-D-erythritol 2,4-cyclodiphosphate synthase activity"/>
    <property type="evidence" value="ECO:0007669"/>
    <property type="project" value="UniProtKB-UniRule"/>
</dbReference>
<dbReference type="Pfam" id="PF01128">
    <property type="entry name" value="IspD"/>
    <property type="match status" value="1"/>
</dbReference>
<dbReference type="OrthoDB" id="9806837at2"/>
<evidence type="ECO:0000313" key="14">
    <source>
        <dbReference type="Proteomes" id="UP000005096"/>
    </source>
</evidence>
<evidence type="ECO:0000256" key="9">
    <source>
        <dbReference type="ARBA" id="ARBA00023268"/>
    </source>
</evidence>
<keyword evidence="5 13" id="KW-0548">Nucleotidyltransferase</keyword>
<dbReference type="Proteomes" id="UP000005096">
    <property type="component" value="Chromosome"/>
</dbReference>
<proteinExistence type="inferred from homology"/>
<keyword evidence="4 13" id="KW-0808">Transferase</keyword>
<comment type="catalytic activity">
    <reaction evidence="1 10 11">
        <text>4-CDP-2-C-methyl-D-erythritol 2-phosphate = 2-C-methyl-D-erythritol 2,4-cyclic diphosphate + CMP</text>
        <dbReference type="Rhea" id="RHEA:23864"/>
        <dbReference type="ChEBI" id="CHEBI:57919"/>
        <dbReference type="ChEBI" id="CHEBI:58483"/>
        <dbReference type="ChEBI" id="CHEBI:60377"/>
        <dbReference type="EC" id="4.6.1.12"/>
    </reaction>
</comment>
<dbReference type="InterPro" id="IPR020555">
    <property type="entry name" value="MECDP_synthase_CS"/>
</dbReference>
<dbReference type="EC" id="4.6.1.12" evidence="3 10"/>
<evidence type="ECO:0000256" key="3">
    <source>
        <dbReference type="ARBA" id="ARBA00012579"/>
    </source>
</evidence>
<feature type="binding site" evidence="10">
    <location>
        <position position="382"/>
    </location>
    <ligand>
        <name>4-CDP-2-C-methyl-D-erythritol 2-phosphate</name>
        <dbReference type="ChEBI" id="CHEBI:57919"/>
    </ligand>
</feature>
<evidence type="ECO:0000256" key="10">
    <source>
        <dbReference type="HAMAP-Rule" id="MF_00107"/>
    </source>
</evidence>
<dbReference type="UniPathway" id="UPA00056">
    <property type="reaction ID" value="UER00095"/>
</dbReference>
<keyword evidence="6 10" id="KW-0479">Metal-binding</keyword>
<evidence type="ECO:0000256" key="1">
    <source>
        <dbReference type="ARBA" id="ARBA00000200"/>
    </source>
</evidence>
<evidence type="ECO:0000256" key="7">
    <source>
        <dbReference type="ARBA" id="ARBA00023229"/>
    </source>
</evidence>
<dbReference type="AlphaFoldDB" id="E3CZK0"/>
<protein>
    <recommendedName>
        <fullName evidence="3 10">2-C-methyl-D-erythritol 2,4-cyclodiphosphate synthase</fullName>
        <shortName evidence="10">MECDP-synthase</shortName>
        <shortName evidence="10">MECPP-synthase</shortName>
        <shortName evidence="10">MECPS</shortName>
        <ecNumber evidence="3 10">4.6.1.12</ecNumber>
    </recommendedName>
</protein>
<dbReference type="STRING" id="584708.Apau_1363"/>
<comment type="caution">
    <text evidence="10">Lacks conserved residue(s) required for the propagation of feature annotation.</text>
</comment>
<name>E3CZK0_9BACT</name>
<gene>
    <name evidence="10" type="primary">ispF</name>
    <name evidence="13" type="ORF">Apau_1363</name>
</gene>
<dbReference type="InterPro" id="IPR029044">
    <property type="entry name" value="Nucleotide-diphossugar_trans"/>
</dbReference>
<reference evidence="13 14" key="1">
    <citation type="journal article" date="2010" name="Stand. Genomic Sci.">
        <title>Non-contiguous finished genome sequence of Aminomonas paucivorans type strain (GLU-3).</title>
        <authorList>
            <person name="Pitluck S."/>
            <person name="Yasawong M."/>
            <person name="Held B."/>
            <person name="Lapidus A."/>
            <person name="Nolan M."/>
            <person name="Copeland A."/>
            <person name="Lucas S."/>
            <person name="Del Rio T.G."/>
            <person name="Tice H."/>
            <person name="Cheng J.F."/>
            <person name="Chertkov O."/>
            <person name="Goodwin L."/>
            <person name="Tapia R."/>
            <person name="Han C."/>
            <person name="Liolios K."/>
            <person name="Ivanova N."/>
            <person name="Mavromatis K."/>
            <person name="Ovchinnikova G."/>
            <person name="Pati A."/>
            <person name="Chen A."/>
            <person name="Palaniappan K."/>
            <person name="Land M."/>
            <person name="Hauser L."/>
            <person name="Chang Y.J."/>
            <person name="Jeffries C.D."/>
            <person name="Pukall R."/>
            <person name="Spring S."/>
            <person name="Rohde M."/>
            <person name="Sikorski J."/>
            <person name="Goker M."/>
            <person name="Woyke T."/>
            <person name="Bristow J."/>
            <person name="Eisen J.A."/>
            <person name="Markowitz V."/>
            <person name="Hugenholtz P."/>
            <person name="Kyrpides N.C."/>
            <person name="Klenk H.P."/>
        </authorList>
    </citation>
    <scope>NUCLEOTIDE SEQUENCE [LARGE SCALE GENOMIC DNA]</scope>
    <source>
        <strain evidence="13 14">DSM 12260</strain>
    </source>
</reference>
<keyword evidence="8 10" id="KW-0456">Lyase</keyword>
<dbReference type="PANTHER" id="PTHR43181:SF1">
    <property type="entry name" value="2-C-METHYL-D-ERYTHRITOL 2,4-CYCLODIPHOSPHATE SYNTHASE, CHLOROPLASTIC"/>
    <property type="match status" value="1"/>
</dbReference>
<dbReference type="PANTHER" id="PTHR43181">
    <property type="entry name" value="2-C-METHYL-D-ERYTHRITOL 2,4-CYCLODIPHOSPHATE SYNTHASE, CHLOROPLASTIC"/>
    <property type="match status" value="1"/>
</dbReference>
<evidence type="ECO:0000256" key="4">
    <source>
        <dbReference type="ARBA" id="ARBA00022679"/>
    </source>
</evidence>
<dbReference type="InterPro" id="IPR018294">
    <property type="entry name" value="ISPD_synthase_CS"/>
</dbReference>
<dbReference type="InterPro" id="IPR003526">
    <property type="entry name" value="MECDP_synthase"/>
</dbReference>
<dbReference type="InterPro" id="IPR034683">
    <property type="entry name" value="IspD/TarI"/>
</dbReference>
<accession>E3CZK0</accession>
<comment type="cofactor">
    <cofactor evidence="10">
        <name>a divalent metal cation</name>
        <dbReference type="ChEBI" id="CHEBI:60240"/>
    </cofactor>
    <text evidence="10">Binds 1 divalent metal cation per subunit.</text>
</comment>
<evidence type="ECO:0000256" key="11">
    <source>
        <dbReference type="RuleBase" id="RU004395"/>
    </source>
</evidence>
<dbReference type="PROSITE" id="PS01295">
    <property type="entry name" value="ISPD"/>
    <property type="match status" value="1"/>
</dbReference>
<evidence type="ECO:0000256" key="2">
    <source>
        <dbReference type="ARBA" id="ARBA00004709"/>
    </source>
</evidence>
<feature type="binding site" evidence="10">
    <location>
        <position position="274"/>
    </location>
    <ligand>
        <name>a divalent metal cation</name>
        <dbReference type="ChEBI" id="CHEBI:60240"/>
    </ligand>
</feature>
<feature type="binding site" evidence="10">
    <location>
        <begin position="239"/>
        <end position="241"/>
    </location>
    <ligand>
        <name>4-CDP-2-C-methyl-D-erythritol 2-phosphate</name>
        <dbReference type="ChEBI" id="CHEBI:57919"/>
    </ligand>
</feature>
<dbReference type="RefSeq" id="WP_006300988.1">
    <property type="nucleotide sequence ID" value="NZ_CM001022.1"/>
</dbReference>
<dbReference type="eggNOG" id="COG0245">
    <property type="taxonomic scope" value="Bacteria"/>
</dbReference>
<dbReference type="SUPFAM" id="SSF69765">
    <property type="entry name" value="IpsF-like"/>
    <property type="match status" value="1"/>
</dbReference>
<organism evidence="13 14">
    <name type="scientific">Aminomonas paucivorans DSM 12260</name>
    <dbReference type="NCBI Taxonomy" id="584708"/>
    <lineage>
        <taxon>Bacteria</taxon>
        <taxon>Thermotogati</taxon>
        <taxon>Synergistota</taxon>
        <taxon>Synergistia</taxon>
        <taxon>Synergistales</taxon>
        <taxon>Synergistaceae</taxon>
        <taxon>Aminomonas</taxon>
    </lineage>
</organism>
<comment type="function">
    <text evidence="10">Involved in the biosynthesis of isopentenyl diphosphate (IPP) and dimethylallyl diphosphate (DMAPP), two major building blocks of isoprenoid compounds. Catalyzes the conversion of 4-diphosphocytidyl-2-C-methyl-D-erythritol 2-phosphate (CDP-ME2P) to 2-C-methyl-D-erythritol 2,4-cyclodiphosphate (ME-CPP) with a corresponding release of cytidine 5-monophosphate (CMP).</text>
</comment>
<dbReference type="PROSITE" id="PS01350">
    <property type="entry name" value="ISPF"/>
    <property type="match status" value="1"/>
</dbReference>
<feature type="binding site" evidence="10">
    <location>
        <position position="239"/>
    </location>
    <ligand>
        <name>a divalent metal cation</name>
        <dbReference type="ChEBI" id="CHEBI:60240"/>
    </ligand>
</feature>
<dbReference type="NCBIfam" id="TIGR00151">
    <property type="entry name" value="ispF"/>
    <property type="match status" value="1"/>
</dbReference>
<comment type="similarity">
    <text evidence="10 11">Belongs to the IspF family.</text>
</comment>
<dbReference type="EMBL" id="CM001022">
    <property type="protein sequence ID" value="EFQ23784.1"/>
    <property type="molecule type" value="Genomic_DNA"/>
</dbReference>
<dbReference type="CDD" id="cd02516">
    <property type="entry name" value="CDP-ME_synthetase"/>
    <property type="match status" value="1"/>
</dbReference>
<feature type="binding site" evidence="10">
    <location>
        <begin position="288"/>
        <end position="290"/>
    </location>
    <ligand>
        <name>4-CDP-2-C-methyl-D-erythritol 2-phosphate</name>
        <dbReference type="ChEBI" id="CHEBI:57919"/>
    </ligand>
</feature>
<dbReference type="HOGENOM" id="CLU_042800_2_5_0"/>
<evidence type="ECO:0000259" key="12">
    <source>
        <dbReference type="Pfam" id="PF02542"/>
    </source>
</evidence>
<dbReference type="PaxDb" id="584708-Apau_1363"/>
<dbReference type="eggNOG" id="COG1211">
    <property type="taxonomic scope" value="Bacteria"/>
</dbReference>
<evidence type="ECO:0000256" key="6">
    <source>
        <dbReference type="ARBA" id="ARBA00022723"/>
    </source>
</evidence>
<dbReference type="GO" id="GO:0016114">
    <property type="term" value="P:terpenoid biosynthetic process"/>
    <property type="evidence" value="ECO:0007669"/>
    <property type="project" value="InterPro"/>
</dbReference>
<keyword evidence="9" id="KW-0511">Multifunctional enzyme</keyword>
<feature type="domain" description="2-C-methyl-D-erythritol 2,4-cyclodiphosphate synthase" evidence="12">
    <location>
        <begin position="233"/>
        <end position="394"/>
    </location>
</feature>
<dbReference type="Pfam" id="PF02542">
    <property type="entry name" value="YgbB"/>
    <property type="match status" value="1"/>
</dbReference>
<feature type="site" description="Transition state stabilizer" evidence="10">
    <location>
        <position position="373"/>
    </location>
</feature>
<evidence type="ECO:0000256" key="5">
    <source>
        <dbReference type="ARBA" id="ARBA00022695"/>
    </source>
</evidence>
<evidence type="ECO:0000313" key="13">
    <source>
        <dbReference type="EMBL" id="EFQ23784.1"/>
    </source>
</evidence>
<sequence>MTSSWSFVVVAAGRGSRLGGLPKQLRPLGGRPLWAWSVETARTLRKEGHLRECVLVVPGDLAETPAFRDLPRPGEGDLPLRIVPGGELRGDSVLAGLDACTGDWVLIHDAARPFLSPALCRNLMAAAEETGAAVPVLPCADALKAVDPATGAILGPVDRGGLRRTQTPQAFPRLPLLRTLREAGGEVLDEAQAWLDAGRPLTPVEGDPRTFKITDAWDWEVAVQMAEKTRSHRCGHGFDVHPLVPGRPLILGGVRLEGAPLGLDGHSDADVICHAVADALLGAAGEPDIGLLFPATEERYRGADSLELLRQVVARVQGKGEIQWVDVTLQAQIPRLKPHLERIRANLEGVFAFRDGDVFPGQDRRIVNLKVKSGESVGSVGRGECMVCHAIATLVLDSR</sequence>
<dbReference type="GO" id="GO:0019288">
    <property type="term" value="P:isopentenyl diphosphate biosynthetic process, methylerythritol 4-phosphate pathway"/>
    <property type="evidence" value="ECO:0007669"/>
    <property type="project" value="UniProtKB-UniRule"/>
</dbReference>
<dbReference type="Gene3D" id="3.30.1330.50">
    <property type="entry name" value="2-C-methyl-D-erythritol 2,4-cyclodiphosphate synthase"/>
    <property type="match status" value="1"/>
</dbReference>
<dbReference type="SUPFAM" id="SSF53448">
    <property type="entry name" value="Nucleotide-diphospho-sugar transferases"/>
    <property type="match status" value="1"/>
</dbReference>
<feature type="site" description="Transition state stabilizer" evidence="10">
    <location>
        <position position="266"/>
    </location>
</feature>
<dbReference type="GO" id="GO:0070567">
    <property type="term" value="F:cytidylyltransferase activity"/>
    <property type="evidence" value="ECO:0007669"/>
    <property type="project" value="InterPro"/>
</dbReference>
<dbReference type="InterPro" id="IPR036571">
    <property type="entry name" value="MECDP_synthase_sf"/>
</dbReference>
<feature type="binding site" evidence="10">
    <location>
        <begin position="266"/>
        <end position="267"/>
    </location>
    <ligand>
        <name>4-CDP-2-C-methyl-D-erythritol 2-phosphate</name>
        <dbReference type="ChEBI" id="CHEBI:57919"/>
    </ligand>
</feature>
<dbReference type="HAMAP" id="MF_00107">
    <property type="entry name" value="IspF"/>
    <property type="match status" value="1"/>
</dbReference>
<dbReference type="Gene3D" id="3.90.550.10">
    <property type="entry name" value="Spore Coat Polysaccharide Biosynthesis Protein SpsA, Chain A"/>
    <property type="match status" value="1"/>
</dbReference>
<evidence type="ECO:0000256" key="8">
    <source>
        <dbReference type="ARBA" id="ARBA00023239"/>
    </source>
</evidence>
<keyword evidence="14" id="KW-1185">Reference proteome</keyword>
<comment type="subunit">
    <text evidence="10">Homotrimer.</text>
</comment>
<comment type="pathway">
    <text evidence="2 10">Isoprenoid biosynthesis; isopentenyl diphosphate biosynthesis via DXP pathway; isopentenyl diphosphate from 1-deoxy-D-xylulose 5-phosphate: step 4/6.</text>
</comment>
<dbReference type="GO" id="GO:0046872">
    <property type="term" value="F:metal ion binding"/>
    <property type="evidence" value="ECO:0007669"/>
    <property type="project" value="UniProtKB-KW"/>
</dbReference>
<keyword evidence="7 10" id="KW-0414">Isoprene biosynthesis</keyword>